<dbReference type="Pfam" id="PF03221">
    <property type="entry name" value="HTH_Tnp_Tc5"/>
    <property type="match status" value="1"/>
</dbReference>
<evidence type="ECO:0000256" key="1">
    <source>
        <dbReference type="ARBA" id="ARBA00023125"/>
    </source>
</evidence>
<feature type="compositionally biased region" description="Basic and acidic residues" evidence="2">
    <location>
        <begin position="87"/>
        <end position="97"/>
    </location>
</feature>
<organism evidence="4 5">
    <name type="scientific">Xylaria arbuscula</name>
    <dbReference type="NCBI Taxonomy" id="114810"/>
    <lineage>
        <taxon>Eukaryota</taxon>
        <taxon>Fungi</taxon>
        <taxon>Dikarya</taxon>
        <taxon>Ascomycota</taxon>
        <taxon>Pezizomycotina</taxon>
        <taxon>Sordariomycetes</taxon>
        <taxon>Xylariomycetidae</taxon>
        <taxon>Xylariales</taxon>
        <taxon>Xylariaceae</taxon>
        <taxon>Xylaria</taxon>
    </lineage>
</organism>
<proteinExistence type="predicted"/>
<feature type="region of interest" description="Disordered" evidence="2">
    <location>
        <begin position="1"/>
        <end position="52"/>
    </location>
</feature>
<dbReference type="Proteomes" id="UP001148614">
    <property type="component" value="Unassembled WGS sequence"/>
</dbReference>
<dbReference type="GO" id="GO:0003677">
    <property type="term" value="F:DNA binding"/>
    <property type="evidence" value="ECO:0007669"/>
    <property type="project" value="UniProtKB-KW"/>
</dbReference>
<feature type="region of interest" description="Disordered" evidence="2">
    <location>
        <begin position="67"/>
        <end position="113"/>
    </location>
</feature>
<name>A0A9W8TKJ9_9PEZI</name>
<evidence type="ECO:0000313" key="4">
    <source>
        <dbReference type="EMBL" id="KAJ3563925.1"/>
    </source>
</evidence>
<keyword evidence="1" id="KW-0238">DNA-binding</keyword>
<feature type="compositionally biased region" description="Basic and acidic residues" evidence="2">
    <location>
        <begin position="1"/>
        <end position="12"/>
    </location>
</feature>
<dbReference type="EMBL" id="JANPWZ010001689">
    <property type="protein sequence ID" value="KAJ3563925.1"/>
    <property type="molecule type" value="Genomic_DNA"/>
</dbReference>
<dbReference type="PROSITE" id="PS00028">
    <property type="entry name" value="ZINC_FINGER_C2H2_1"/>
    <property type="match status" value="2"/>
</dbReference>
<dbReference type="SMART" id="SM00355">
    <property type="entry name" value="ZnF_C2H2"/>
    <property type="match status" value="2"/>
</dbReference>
<dbReference type="VEuPathDB" id="FungiDB:F4678DRAFT_432887"/>
<keyword evidence="5" id="KW-1185">Reference proteome</keyword>
<comment type="caution">
    <text evidence="4">The sequence shown here is derived from an EMBL/GenBank/DDBJ whole genome shotgun (WGS) entry which is preliminary data.</text>
</comment>
<accession>A0A9W8TKJ9</accession>
<evidence type="ECO:0000313" key="5">
    <source>
        <dbReference type="Proteomes" id="UP001148614"/>
    </source>
</evidence>
<dbReference type="Gene3D" id="3.30.160.60">
    <property type="entry name" value="Classic Zinc Finger"/>
    <property type="match status" value="1"/>
</dbReference>
<protein>
    <recommendedName>
        <fullName evidence="3">C2H2-type domain-containing protein</fullName>
    </recommendedName>
</protein>
<gene>
    <name evidence="4" type="ORF">NPX13_g8028</name>
</gene>
<feature type="domain" description="C2H2-type" evidence="3">
    <location>
        <begin position="128"/>
        <end position="149"/>
    </location>
</feature>
<feature type="compositionally biased region" description="Low complexity" evidence="2">
    <location>
        <begin position="67"/>
        <end position="86"/>
    </location>
</feature>
<feature type="compositionally biased region" description="Basic residues" evidence="2">
    <location>
        <begin position="98"/>
        <end position="110"/>
    </location>
</feature>
<sequence length="574" mass="63186">MSPIDRWRHSPPEDEPAPLEAIRSAIQASYHGRNAASMPNIRPFPSDSASSRSDSVYQLDFLNSSATSSGSSGNSWSSAVSSNHPSDTGDGHSAVRREPRRRKQKRRRRPAVTSELLAGKEIQRIYQCTFCTDTFASRYDWTRHEGTLHLPLDRWTCVPIGPRYIKSGEDNARCALCDAIDPSDDHILTHNAAACTAKSLSARVYHRKDHLRQHLRLVHHVADVTSSMDSWKSQLVKIKSRCGFCGETFTKWSDRNDHLVDHFRAGALMKEWKGCRGLEPAIALLVENAIPPYLIGTEATDPDPFSALRPGSKSFSQANATYSSPRTTFEQLTARLGEYVHTTISSGVLVTDELLRKEARVILNGDDDPWNQTPADNPQWLNMFKLGYGLTVPAMVDHIPSDSSLATANVYAEGHHREELESILSTLPVGEAPFTMENMHHAAGDNAMFLPLACSTNLEGHEGDVTSGVYIPWSWQTPECLAEFRQMGCIPTLTTCNAASEPLATATLCPNASGKPSCSAVPQAYMPSASLLESLGTITDSEALICADPFADNFRVNSMPINPEQNDDPFPDHL</sequence>
<evidence type="ECO:0000256" key="2">
    <source>
        <dbReference type="SAM" id="MobiDB-lite"/>
    </source>
</evidence>
<reference evidence="4" key="1">
    <citation type="submission" date="2022-07" db="EMBL/GenBank/DDBJ databases">
        <title>Genome Sequence of Xylaria arbuscula.</title>
        <authorList>
            <person name="Buettner E."/>
        </authorList>
    </citation>
    <scope>NUCLEOTIDE SEQUENCE</scope>
    <source>
        <strain evidence="4">VT107</strain>
    </source>
</reference>
<dbReference type="AlphaFoldDB" id="A0A9W8TKJ9"/>
<dbReference type="InterPro" id="IPR006600">
    <property type="entry name" value="HTH_CenpB_DNA-bd_dom"/>
</dbReference>
<feature type="domain" description="C2H2-type" evidence="3">
    <location>
        <begin position="242"/>
        <end position="262"/>
    </location>
</feature>
<evidence type="ECO:0000259" key="3">
    <source>
        <dbReference type="PROSITE" id="PS00028"/>
    </source>
</evidence>
<dbReference type="InterPro" id="IPR013087">
    <property type="entry name" value="Znf_C2H2_type"/>
</dbReference>